<dbReference type="GO" id="GO:0004222">
    <property type="term" value="F:metalloendopeptidase activity"/>
    <property type="evidence" value="ECO:0007669"/>
    <property type="project" value="InterPro"/>
</dbReference>
<dbReference type="GO" id="GO:0016020">
    <property type="term" value="C:membrane"/>
    <property type="evidence" value="ECO:0007669"/>
    <property type="project" value="TreeGrafter"/>
</dbReference>
<keyword evidence="3 6" id="KW-0378">Hydrolase</keyword>
<comment type="similarity">
    <text evidence="6">Belongs to the peptidase M48 family.</text>
</comment>
<dbReference type="Gene3D" id="3.30.2010.10">
    <property type="entry name" value="Metalloproteases ('zincins'), catalytic domain"/>
    <property type="match status" value="1"/>
</dbReference>
<dbReference type="InterPro" id="IPR001915">
    <property type="entry name" value="Peptidase_M48"/>
</dbReference>
<dbReference type="AlphaFoldDB" id="M8C4X3"/>
<reference evidence="9" key="1">
    <citation type="submission" date="2015-06" db="UniProtKB">
        <authorList>
            <consortium name="EnsemblPlants"/>
        </authorList>
    </citation>
    <scope>IDENTIFICATION</scope>
</reference>
<keyword evidence="5 6" id="KW-0482">Metalloprotease</keyword>
<dbReference type="GO" id="GO:0051603">
    <property type="term" value="P:proteolysis involved in protein catabolic process"/>
    <property type="evidence" value="ECO:0007669"/>
    <property type="project" value="TreeGrafter"/>
</dbReference>
<protein>
    <recommendedName>
        <fullName evidence="8">Peptidase M48 domain-containing protein</fullName>
    </recommendedName>
</protein>
<feature type="region of interest" description="Disordered" evidence="7">
    <location>
        <begin position="178"/>
        <end position="205"/>
    </location>
</feature>
<evidence type="ECO:0000256" key="2">
    <source>
        <dbReference type="ARBA" id="ARBA00022723"/>
    </source>
</evidence>
<evidence type="ECO:0000256" key="6">
    <source>
        <dbReference type="RuleBase" id="RU003983"/>
    </source>
</evidence>
<dbReference type="EnsemblPlants" id="EMT22092">
    <property type="protein sequence ID" value="EMT22092"/>
    <property type="gene ID" value="F775_02171"/>
</dbReference>
<evidence type="ECO:0000313" key="9">
    <source>
        <dbReference type="EnsemblPlants" id="EMT22092"/>
    </source>
</evidence>
<organism evidence="9">
    <name type="scientific">Aegilops tauschii</name>
    <name type="common">Tausch's goatgrass</name>
    <name type="synonym">Aegilops squarrosa</name>
    <dbReference type="NCBI Taxonomy" id="37682"/>
    <lineage>
        <taxon>Eukaryota</taxon>
        <taxon>Viridiplantae</taxon>
        <taxon>Streptophyta</taxon>
        <taxon>Embryophyta</taxon>
        <taxon>Tracheophyta</taxon>
        <taxon>Spermatophyta</taxon>
        <taxon>Magnoliopsida</taxon>
        <taxon>Liliopsida</taxon>
        <taxon>Poales</taxon>
        <taxon>Poaceae</taxon>
        <taxon>BOP clade</taxon>
        <taxon>Pooideae</taxon>
        <taxon>Triticodae</taxon>
        <taxon>Triticeae</taxon>
        <taxon>Triticinae</taxon>
        <taxon>Aegilops</taxon>
    </lineage>
</organism>
<dbReference type="GO" id="GO:0046872">
    <property type="term" value="F:metal ion binding"/>
    <property type="evidence" value="ECO:0007669"/>
    <property type="project" value="UniProtKB-KW"/>
</dbReference>
<dbReference type="Pfam" id="PF01435">
    <property type="entry name" value="Peptidase_M48"/>
    <property type="match status" value="1"/>
</dbReference>
<keyword evidence="2" id="KW-0479">Metal-binding</keyword>
<evidence type="ECO:0000256" key="1">
    <source>
        <dbReference type="ARBA" id="ARBA00022670"/>
    </source>
</evidence>
<evidence type="ECO:0000256" key="3">
    <source>
        <dbReference type="ARBA" id="ARBA00022801"/>
    </source>
</evidence>
<keyword evidence="1 6" id="KW-0645">Protease</keyword>
<evidence type="ECO:0000256" key="7">
    <source>
        <dbReference type="SAM" id="MobiDB-lite"/>
    </source>
</evidence>
<dbReference type="PANTHER" id="PTHR22726:SF1">
    <property type="entry name" value="METALLOENDOPEPTIDASE OMA1, MITOCHONDRIAL"/>
    <property type="match status" value="1"/>
</dbReference>
<accession>M8C4X3</accession>
<keyword evidence="4 6" id="KW-0862">Zinc</keyword>
<dbReference type="PANTHER" id="PTHR22726">
    <property type="entry name" value="METALLOENDOPEPTIDASE OMA1"/>
    <property type="match status" value="1"/>
</dbReference>
<evidence type="ECO:0000256" key="4">
    <source>
        <dbReference type="ARBA" id="ARBA00022833"/>
    </source>
</evidence>
<sequence length="401" mass="45007">MILANSCRRILSIGARGRPGYLLPQPLHLGIGSLLRRITKPAAVCRSPALRRCYCTSQPVDPRPRSYHSPLKIASAAVLLSGVTGLTALAYYRPYLDIEVVPYTNRTHVVVLSPQSERELCVRRFDEDMNKYAAETRIVDPLHPDTVRVRRILEKLIRAAHRNLGIDNNHDTVMLSSQKDAQDLDDETRRKQQGKKSGRPQPHAGHLRGLKWEVILVKDNQANAGCVPGKIMVTTGLLDVLKTDAEIAVVLGHESTKLHIMKSNSARGKKNQRHVPIDKVINIIKLVPSLIEIEADHIGIMLLGAAGFHPSIALVVLWKLAKMLALTKEESLVSSYPSHFKRSQYLSRHNVMQKAMELYKDTTCDQGNAKQADDNECLSFRESLRNQCNIVSTRLMYIEKF</sequence>
<feature type="domain" description="Peptidase M48" evidence="8">
    <location>
        <begin position="206"/>
        <end position="255"/>
    </location>
</feature>
<name>M8C4X3_AEGTA</name>
<proteinExistence type="inferred from homology"/>
<comment type="cofactor">
    <cofactor evidence="6">
        <name>Zn(2+)</name>
        <dbReference type="ChEBI" id="CHEBI:29105"/>
    </cofactor>
    <text evidence="6">Binds 1 zinc ion per subunit.</text>
</comment>
<evidence type="ECO:0000259" key="8">
    <source>
        <dbReference type="Pfam" id="PF01435"/>
    </source>
</evidence>
<dbReference type="InterPro" id="IPR051156">
    <property type="entry name" value="Mito/Outer_Membr_Metalloprot"/>
</dbReference>
<evidence type="ECO:0000256" key="5">
    <source>
        <dbReference type="ARBA" id="ARBA00023049"/>
    </source>
</evidence>